<comment type="caution">
    <text evidence="1">The sequence shown here is derived from an EMBL/GenBank/DDBJ whole genome shotgun (WGS) entry which is preliminary data.</text>
</comment>
<evidence type="ECO:0000313" key="3">
    <source>
        <dbReference type="Proteomes" id="UP000677228"/>
    </source>
</evidence>
<reference evidence="1" key="1">
    <citation type="submission" date="2021-02" db="EMBL/GenBank/DDBJ databases">
        <authorList>
            <person name="Nowell W R."/>
        </authorList>
    </citation>
    <scope>NUCLEOTIDE SEQUENCE</scope>
</reference>
<name>A0A8S2F212_9BILA</name>
<evidence type="ECO:0000313" key="1">
    <source>
        <dbReference type="EMBL" id="CAF1319123.1"/>
    </source>
</evidence>
<accession>A0A8S2F212</accession>
<dbReference type="EMBL" id="CAJOBA010042208">
    <property type="protein sequence ID" value="CAF4128792.1"/>
    <property type="molecule type" value="Genomic_DNA"/>
</dbReference>
<dbReference type="AlphaFoldDB" id="A0A8S2F212"/>
<proteinExistence type="predicted"/>
<dbReference type="EMBL" id="CAJNOK010020609">
    <property type="protein sequence ID" value="CAF1319123.1"/>
    <property type="molecule type" value="Genomic_DNA"/>
</dbReference>
<evidence type="ECO:0000313" key="2">
    <source>
        <dbReference type="EMBL" id="CAF4128792.1"/>
    </source>
</evidence>
<gene>
    <name evidence="1" type="ORF">OVA965_LOCUS29353</name>
    <name evidence="2" type="ORF">TMI583_LOCUS30123</name>
</gene>
<sequence length="190" mass="21770">MLDMLHKENNLEKRIDRMDLRKPSKWKDIDADQVDFSQLSEDDIRELALGGCTLPHEVYSLNFIEKVTKSSHVYQKKIAIDYDIDIKWIFLESGHNTGVADGIGGAAIKRKFDEIVAFNPDNAFSNALDLINGTRNNTDIKLYLYDTTNISNLKNIPELNTVKGTATFHEMIEKMENSMPRQCQAKKKNF</sequence>
<protein>
    <submittedName>
        <fullName evidence="1">Uncharacterized protein</fullName>
    </submittedName>
</protein>
<dbReference type="Proteomes" id="UP000677228">
    <property type="component" value="Unassembled WGS sequence"/>
</dbReference>
<organism evidence="1 3">
    <name type="scientific">Didymodactylos carnosus</name>
    <dbReference type="NCBI Taxonomy" id="1234261"/>
    <lineage>
        <taxon>Eukaryota</taxon>
        <taxon>Metazoa</taxon>
        <taxon>Spiralia</taxon>
        <taxon>Gnathifera</taxon>
        <taxon>Rotifera</taxon>
        <taxon>Eurotatoria</taxon>
        <taxon>Bdelloidea</taxon>
        <taxon>Philodinida</taxon>
        <taxon>Philodinidae</taxon>
        <taxon>Didymodactylos</taxon>
    </lineage>
</organism>
<dbReference type="Proteomes" id="UP000682733">
    <property type="component" value="Unassembled WGS sequence"/>
</dbReference>